<dbReference type="EMBL" id="JAGEUA010000007">
    <property type="protein sequence ID" value="KAL0970714.1"/>
    <property type="molecule type" value="Genomic_DNA"/>
</dbReference>
<name>A0ABD0WGC8_UMBPY</name>
<dbReference type="AlphaFoldDB" id="A0ABD0WGC8"/>
<sequence length="120" mass="13947">MTELQLLRKLLNERLTAAAIEIFGAIEKTVFEYQEENERLRRMLRISPEKQLYKTEYCDQDRNPGHRDVVVLRGSDLDHSAMRRPDSLQFSVSEEEYSSSDSTIRSLVSHYGHVKALSES</sequence>
<evidence type="ECO:0000313" key="1">
    <source>
        <dbReference type="EMBL" id="KAL0970714.1"/>
    </source>
</evidence>
<dbReference type="Proteomes" id="UP001557470">
    <property type="component" value="Unassembled WGS sequence"/>
</dbReference>
<protein>
    <submittedName>
        <fullName evidence="1">Uncharacterized protein</fullName>
    </submittedName>
</protein>
<accession>A0ABD0WGC8</accession>
<comment type="caution">
    <text evidence="1">The sequence shown here is derived from an EMBL/GenBank/DDBJ whole genome shotgun (WGS) entry which is preliminary data.</text>
</comment>
<reference evidence="1 2" key="1">
    <citation type="submission" date="2024-06" db="EMBL/GenBank/DDBJ databases">
        <authorList>
            <person name="Pan Q."/>
            <person name="Wen M."/>
            <person name="Jouanno E."/>
            <person name="Zahm M."/>
            <person name="Klopp C."/>
            <person name="Cabau C."/>
            <person name="Louis A."/>
            <person name="Berthelot C."/>
            <person name="Parey E."/>
            <person name="Roest Crollius H."/>
            <person name="Montfort J."/>
            <person name="Robinson-Rechavi M."/>
            <person name="Bouchez O."/>
            <person name="Lampietro C."/>
            <person name="Lopez Roques C."/>
            <person name="Donnadieu C."/>
            <person name="Postlethwait J."/>
            <person name="Bobe J."/>
            <person name="Verreycken H."/>
            <person name="Guiguen Y."/>
        </authorList>
    </citation>
    <scope>NUCLEOTIDE SEQUENCE [LARGE SCALE GENOMIC DNA]</scope>
    <source>
        <strain evidence="1">Up_M1</strain>
        <tissue evidence="1">Testis</tissue>
    </source>
</reference>
<proteinExistence type="predicted"/>
<keyword evidence="2" id="KW-1185">Reference proteome</keyword>
<evidence type="ECO:0000313" key="2">
    <source>
        <dbReference type="Proteomes" id="UP001557470"/>
    </source>
</evidence>
<organism evidence="1 2">
    <name type="scientific">Umbra pygmaea</name>
    <name type="common">Eastern mudminnow</name>
    <dbReference type="NCBI Taxonomy" id="75934"/>
    <lineage>
        <taxon>Eukaryota</taxon>
        <taxon>Metazoa</taxon>
        <taxon>Chordata</taxon>
        <taxon>Craniata</taxon>
        <taxon>Vertebrata</taxon>
        <taxon>Euteleostomi</taxon>
        <taxon>Actinopterygii</taxon>
        <taxon>Neopterygii</taxon>
        <taxon>Teleostei</taxon>
        <taxon>Protacanthopterygii</taxon>
        <taxon>Esociformes</taxon>
        <taxon>Umbridae</taxon>
        <taxon>Umbra</taxon>
    </lineage>
</organism>
<gene>
    <name evidence="1" type="ORF">UPYG_G00246240</name>
</gene>